<dbReference type="EMBL" id="CP038436">
    <property type="protein sequence ID" value="QBX56293.1"/>
    <property type="molecule type" value="Genomic_DNA"/>
</dbReference>
<keyword evidence="1" id="KW-0472">Membrane</keyword>
<sequence length="358" mass="36669">MIATHVLDERTETGSLALGQAVAGGRASALFAVLAGVSLALMARRRPVVPGLVVRALLIAAVGLALGELDSGLAIILTYYGLLFLLAIPFLGLSAPALLVLAAAWVVVAPVVSHVVRPDLPGRGFESPSLSQLGDPSALLSELAFTGYYPVVPWLAYALVGLALGRLDLSGRRVPAVLLGVGASLAVVATAVSRWLTSLPSVAEALVADPPAGRQTIEELLDAISTGMAGTTPTGGTWQWLLVVAPHSATPFDLVQTIGSAVAVIGASLLLVASVGELGERFLAVLFGAGTMTLTLYSLHVVLRTEGVLPTELADSYLFHVVVVLGIGMVVAGLGRQGPLERVVGLAVRAANGRRLGA</sequence>
<accession>A0A4P7IHU9</accession>
<dbReference type="AlphaFoldDB" id="A0A4P7IHU9"/>
<keyword evidence="4" id="KW-1185">Reference proteome</keyword>
<evidence type="ECO:0000256" key="1">
    <source>
        <dbReference type="SAM" id="Phobius"/>
    </source>
</evidence>
<gene>
    <name evidence="3" type="ORF">EXE58_12985</name>
</gene>
<reference evidence="3 4" key="1">
    <citation type="submission" date="2019-03" db="EMBL/GenBank/DDBJ databases">
        <title>Three New Species of Nocardioides, Nocardioides euryhalodurans sp. nov., Nocardioides seonyuensis sp. nov. and Nocardioides eburneoflavus sp. nov. Iolated from Soil.</title>
        <authorList>
            <person name="Roh S.G."/>
            <person name="Lee C."/>
            <person name="Kim M.-K."/>
            <person name="Kim S.B."/>
        </authorList>
    </citation>
    <scope>NUCLEOTIDE SEQUENCE [LARGE SCALE GENOMIC DNA]</scope>
    <source>
        <strain evidence="3 4">MMS17-SY207-3</strain>
    </source>
</reference>
<feature type="transmembrane region" description="Helical" evidence="1">
    <location>
        <begin position="254"/>
        <end position="275"/>
    </location>
</feature>
<keyword evidence="1" id="KW-0812">Transmembrane</keyword>
<feature type="transmembrane region" description="Helical" evidence="1">
    <location>
        <begin position="72"/>
        <end position="91"/>
    </location>
</feature>
<feature type="transmembrane region" description="Helical" evidence="1">
    <location>
        <begin position="98"/>
        <end position="116"/>
    </location>
</feature>
<feature type="transmembrane region" description="Helical" evidence="1">
    <location>
        <begin position="317"/>
        <end position="335"/>
    </location>
</feature>
<dbReference type="KEGG" id="nsn:EXE58_12985"/>
<dbReference type="OrthoDB" id="4966979at2"/>
<protein>
    <submittedName>
        <fullName evidence="3">DUF1624 domain-containing protein</fullName>
    </submittedName>
</protein>
<evidence type="ECO:0000313" key="4">
    <source>
        <dbReference type="Proteomes" id="UP000294853"/>
    </source>
</evidence>
<evidence type="ECO:0000313" key="3">
    <source>
        <dbReference type="EMBL" id="QBX56293.1"/>
    </source>
</evidence>
<proteinExistence type="predicted"/>
<feature type="transmembrane region" description="Helical" evidence="1">
    <location>
        <begin position="282"/>
        <end position="302"/>
    </location>
</feature>
<dbReference type="Pfam" id="PF07786">
    <property type="entry name" value="HGSNAT_cat"/>
    <property type="match status" value="1"/>
</dbReference>
<evidence type="ECO:0000259" key="2">
    <source>
        <dbReference type="Pfam" id="PF07786"/>
    </source>
</evidence>
<feature type="transmembrane region" description="Helical" evidence="1">
    <location>
        <begin position="20"/>
        <end position="41"/>
    </location>
</feature>
<feature type="transmembrane region" description="Helical" evidence="1">
    <location>
        <begin position="48"/>
        <end position="66"/>
    </location>
</feature>
<organism evidence="3 4">
    <name type="scientific">Nocardioides seonyuensis</name>
    <dbReference type="NCBI Taxonomy" id="2518371"/>
    <lineage>
        <taxon>Bacteria</taxon>
        <taxon>Bacillati</taxon>
        <taxon>Actinomycetota</taxon>
        <taxon>Actinomycetes</taxon>
        <taxon>Propionibacteriales</taxon>
        <taxon>Nocardioidaceae</taxon>
        <taxon>Nocardioides</taxon>
    </lineage>
</organism>
<feature type="transmembrane region" description="Helical" evidence="1">
    <location>
        <begin position="176"/>
        <end position="196"/>
    </location>
</feature>
<dbReference type="InterPro" id="IPR012429">
    <property type="entry name" value="HGSNAT_cat"/>
</dbReference>
<keyword evidence="1" id="KW-1133">Transmembrane helix</keyword>
<name>A0A4P7IHU9_9ACTN</name>
<dbReference type="Proteomes" id="UP000294853">
    <property type="component" value="Chromosome"/>
</dbReference>
<feature type="transmembrane region" description="Helical" evidence="1">
    <location>
        <begin position="147"/>
        <end position="164"/>
    </location>
</feature>
<feature type="domain" description="Heparan-alpha-glucosaminide N-acetyltransferase catalytic" evidence="2">
    <location>
        <begin position="25"/>
        <end position="170"/>
    </location>
</feature>